<evidence type="ECO:0000313" key="13">
    <source>
        <dbReference type="EMBL" id="VDM17499.1"/>
    </source>
</evidence>
<dbReference type="PANTHER" id="PTHR23088">
    <property type="entry name" value="NITRILASE-RELATED"/>
    <property type="match status" value="1"/>
</dbReference>
<reference evidence="15" key="1">
    <citation type="submission" date="2017-02" db="UniProtKB">
        <authorList>
            <consortium name="WormBaseParasite"/>
        </authorList>
    </citation>
    <scope>IDENTIFICATION</scope>
</reference>
<dbReference type="PROSITE" id="PS01227">
    <property type="entry name" value="UPF0012"/>
    <property type="match status" value="1"/>
</dbReference>
<dbReference type="CDD" id="cd01275">
    <property type="entry name" value="FHIT"/>
    <property type="match status" value="1"/>
</dbReference>
<dbReference type="SUPFAM" id="SSF56317">
    <property type="entry name" value="Carbon-nitrogen hydrolase"/>
    <property type="match status" value="1"/>
</dbReference>
<dbReference type="Pfam" id="PF00795">
    <property type="entry name" value="CN_hydrolase"/>
    <property type="match status" value="1"/>
</dbReference>
<dbReference type="Gene3D" id="3.30.428.10">
    <property type="entry name" value="HIT-like"/>
    <property type="match status" value="1"/>
</dbReference>
<dbReference type="InterPro" id="IPR036526">
    <property type="entry name" value="C-N_Hydrolase_sf"/>
</dbReference>
<dbReference type="EMBL" id="UYWX01000188">
    <property type="protein sequence ID" value="VDM17499.1"/>
    <property type="molecule type" value="Genomic_DNA"/>
</dbReference>
<name>A0A0R3WK87_HYDTA</name>
<dbReference type="InterPro" id="IPR039383">
    <property type="entry name" value="FHIT"/>
</dbReference>
<evidence type="ECO:0000256" key="9">
    <source>
        <dbReference type="PROSITE-ProRule" id="PRU00464"/>
    </source>
</evidence>
<dbReference type="GO" id="GO:0000166">
    <property type="term" value="F:nucleotide binding"/>
    <property type="evidence" value="ECO:0007669"/>
    <property type="project" value="UniProtKB-KW"/>
</dbReference>
<feature type="site" description="Important for induction of apoptosis" evidence="8">
    <location>
        <position position="424"/>
    </location>
</feature>
<evidence type="ECO:0000256" key="1">
    <source>
        <dbReference type="ARBA" id="ARBA00012377"/>
    </source>
</evidence>
<dbReference type="GO" id="GO:0047710">
    <property type="term" value="F:bis(5'-adenosyl)-triphosphatase activity"/>
    <property type="evidence" value="ECO:0007669"/>
    <property type="project" value="UniProtKB-EC"/>
</dbReference>
<evidence type="ECO:0000256" key="6">
    <source>
        <dbReference type="PIRSR" id="PIRSR601310-3"/>
    </source>
</evidence>
<feature type="short sequence motif" description="Histidine triad motif" evidence="6 9">
    <location>
        <begin position="404"/>
        <end position="408"/>
    </location>
</feature>
<evidence type="ECO:0000256" key="2">
    <source>
        <dbReference type="ARBA" id="ARBA00022741"/>
    </source>
</evidence>
<dbReference type="SUPFAM" id="SSF54197">
    <property type="entry name" value="HIT-like"/>
    <property type="match status" value="1"/>
</dbReference>
<keyword evidence="2" id="KW-0547">Nucleotide-binding</keyword>
<dbReference type="InterPro" id="IPR045254">
    <property type="entry name" value="Nit1/2_C-N_Hydrolase"/>
</dbReference>
<dbReference type="FunFam" id="3.30.428.10:FF:000011">
    <property type="entry name" value="Fragile histidine triad"/>
    <property type="match status" value="1"/>
</dbReference>
<evidence type="ECO:0000256" key="10">
    <source>
        <dbReference type="SAM" id="SignalP"/>
    </source>
</evidence>
<dbReference type="InterPro" id="IPR001310">
    <property type="entry name" value="Histidine_triad_HIT"/>
</dbReference>
<evidence type="ECO:0000256" key="5">
    <source>
        <dbReference type="PIRSR" id="PIRSR601310-1"/>
    </source>
</evidence>
<comment type="catalytic activity">
    <reaction evidence="4">
        <text>P(1),P(3)-bis(5'-adenosyl) triphosphate + H2O = AMP + ADP + 2 H(+)</text>
        <dbReference type="Rhea" id="RHEA:13893"/>
        <dbReference type="ChEBI" id="CHEBI:15377"/>
        <dbReference type="ChEBI" id="CHEBI:15378"/>
        <dbReference type="ChEBI" id="CHEBI:58529"/>
        <dbReference type="ChEBI" id="CHEBI:456215"/>
        <dbReference type="ChEBI" id="CHEBI:456216"/>
        <dbReference type="EC" id="3.6.1.29"/>
    </reaction>
</comment>
<dbReference type="PRINTS" id="PR00332">
    <property type="entry name" value="HISTRIAD"/>
</dbReference>
<evidence type="ECO:0000256" key="3">
    <source>
        <dbReference type="ARBA" id="ARBA00022801"/>
    </source>
</evidence>
<dbReference type="Pfam" id="PF01230">
    <property type="entry name" value="HIT"/>
    <property type="match status" value="1"/>
</dbReference>
<accession>A0A0R3WK87</accession>
<dbReference type="PANTHER" id="PTHR23088:SF27">
    <property type="entry name" value="DEAMINATED GLUTATHIONE AMIDASE"/>
    <property type="match status" value="1"/>
</dbReference>
<organism evidence="15">
    <name type="scientific">Hydatigena taeniaeformis</name>
    <name type="common">Feline tapeworm</name>
    <name type="synonym">Taenia taeniaeformis</name>
    <dbReference type="NCBI Taxonomy" id="6205"/>
    <lineage>
        <taxon>Eukaryota</taxon>
        <taxon>Metazoa</taxon>
        <taxon>Spiralia</taxon>
        <taxon>Lophotrochozoa</taxon>
        <taxon>Platyhelminthes</taxon>
        <taxon>Cestoda</taxon>
        <taxon>Eucestoda</taxon>
        <taxon>Cyclophyllidea</taxon>
        <taxon>Taeniidae</taxon>
        <taxon>Hydatigera</taxon>
    </lineage>
</organism>
<gene>
    <name evidence="13" type="ORF">TTAC_LOCUS1123</name>
</gene>
<dbReference type="EC" id="3.6.1.29" evidence="1"/>
<evidence type="ECO:0000313" key="14">
    <source>
        <dbReference type="Proteomes" id="UP000274429"/>
    </source>
</evidence>
<protein>
    <recommendedName>
        <fullName evidence="1">bis(5'-adenosyl)-triphosphatase</fullName>
        <ecNumber evidence="1">3.6.1.29</ecNumber>
    </recommendedName>
</protein>
<feature type="domain" description="HIT" evidence="12">
    <location>
        <begin position="312"/>
        <end position="419"/>
    </location>
</feature>
<evidence type="ECO:0000256" key="8">
    <source>
        <dbReference type="PIRSR" id="PIRSR639383-3"/>
    </source>
</evidence>
<dbReference type="OrthoDB" id="680339at2759"/>
<dbReference type="InterPro" id="IPR011146">
    <property type="entry name" value="HIT-like"/>
</dbReference>
<dbReference type="STRING" id="6205.A0A0R3WK87"/>
<evidence type="ECO:0000256" key="4">
    <source>
        <dbReference type="ARBA" id="ARBA00047780"/>
    </source>
</evidence>
<dbReference type="WBParaSite" id="TTAC_0000112201-mRNA-1">
    <property type="protein sequence ID" value="TTAC_0000112201-mRNA-1"/>
    <property type="gene ID" value="TTAC_0000112201"/>
</dbReference>
<keyword evidence="3" id="KW-0378">Hydrolase</keyword>
<keyword evidence="10" id="KW-0732">Signal</keyword>
<dbReference type="InterPro" id="IPR003010">
    <property type="entry name" value="C-N_Hydrolase"/>
</dbReference>
<feature type="binding site" evidence="7">
    <location>
        <position position="393"/>
    </location>
    <ligand>
        <name>substrate</name>
    </ligand>
</feature>
<dbReference type="InterPro" id="IPR019808">
    <property type="entry name" value="Histidine_triad_CS"/>
</dbReference>
<evidence type="ECO:0000256" key="7">
    <source>
        <dbReference type="PIRSR" id="PIRSR639383-2"/>
    </source>
</evidence>
<feature type="signal peptide" evidence="10">
    <location>
        <begin position="1"/>
        <end position="16"/>
    </location>
</feature>
<dbReference type="GO" id="GO:0016811">
    <property type="term" value="F:hydrolase activity, acting on carbon-nitrogen (but not peptide) bonds, in linear amides"/>
    <property type="evidence" value="ECO:0007669"/>
    <property type="project" value="InterPro"/>
</dbReference>
<evidence type="ECO:0000313" key="15">
    <source>
        <dbReference type="WBParaSite" id="TTAC_0000112201-mRNA-1"/>
    </source>
</evidence>
<feature type="active site" description="Tele-AMP-histidine intermediate" evidence="5">
    <location>
        <position position="406"/>
    </location>
</feature>
<dbReference type="PROSITE" id="PS50263">
    <property type="entry name" value="CN_HYDROLASE"/>
    <property type="match status" value="1"/>
</dbReference>
<dbReference type="AlphaFoldDB" id="A0A0R3WK87"/>
<evidence type="ECO:0000259" key="12">
    <source>
        <dbReference type="PROSITE" id="PS51084"/>
    </source>
</evidence>
<keyword evidence="14" id="KW-1185">Reference proteome</keyword>
<feature type="domain" description="CN hydrolase" evidence="11">
    <location>
        <begin position="29"/>
        <end position="279"/>
    </location>
</feature>
<dbReference type="PROSITE" id="PS51084">
    <property type="entry name" value="HIT_2"/>
    <property type="match status" value="1"/>
</dbReference>
<sequence length="466" mass="51917">MFAVRFLLIRALKSTALRNICFSIDVGTDMLAVVQLASTNEKKKNLDKTVCLITEAAAEGAKMVFLPESADFIATSGKEVVDLSEDFNGPFLTTISNLAKQLDIWISVGSMHRKVGDHRLFNTHVVLNGKGEIVGTYDKTHLFSNEPRRMSFQESRYIQPGFEAPVVVHGTPVGDLGLAICYDLRFPELASALRYRGGANVLAYPSAFTSTTGNAGHWHTLLRARAIENQCYVIAAAQSAIHNSKLTTYGHSMVVDPFGQIIAEQMKPGPGLLFARLYHHSRVRAVLPVEYSRRHDLFPHSIFKCSAIGTDEFHFGPFVVKPGQVFYRTPVSIAFVNISPLVPGHVLVTPIETIDRFTLLPIGTITDMYVCVERIANKLSEQYNAQSFTISIQDGKDAGQTVPHVHIHVLPRKPGDFAKNDDIYDALQNHDKVANRKYRSYEEMAEEAKLLRSLFYDEEGHPLKKV</sequence>
<dbReference type="InterPro" id="IPR036265">
    <property type="entry name" value="HIT-like_sf"/>
</dbReference>
<dbReference type="InterPro" id="IPR001110">
    <property type="entry name" value="UPF0012_CS"/>
</dbReference>
<feature type="binding site" evidence="7">
    <location>
        <position position="408"/>
    </location>
    <ligand>
        <name>substrate</name>
    </ligand>
</feature>
<dbReference type="Proteomes" id="UP000274429">
    <property type="component" value="Unassembled WGS sequence"/>
</dbReference>
<proteinExistence type="predicted"/>
<feature type="chain" id="PRO_5043132840" description="bis(5'-adenosyl)-triphosphatase" evidence="10">
    <location>
        <begin position="17"/>
        <end position="466"/>
    </location>
</feature>
<feature type="binding site" evidence="7">
    <location>
        <begin position="399"/>
        <end position="402"/>
    </location>
    <ligand>
        <name>substrate</name>
    </ligand>
</feature>
<feature type="binding site" evidence="7">
    <location>
        <position position="337"/>
    </location>
    <ligand>
        <name>substrate</name>
    </ligand>
</feature>
<dbReference type="Gene3D" id="3.60.110.10">
    <property type="entry name" value="Carbon-nitrogen hydrolase"/>
    <property type="match status" value="1"/>
</dbReference>
<dbReference type="PROSITE" id="PS00892">
    <property type="entry name" value="HIT_1"/>
    <property type="match status" value="1"/>
</dbReference>
<reference evidence="13 14" key="2">
    <citation type="submission" date="2018-11" db="EMBL/GenBank/DDBJ databases">
        <authorList>
            <consortium name="Pathogen Informatics"/>
        </authorList>
    </citation>
    <scope>NUCLEOTIDE SEQUENCE [LARGE SCALE GENOMIC DNA]</scope>
</reference>
<evidence type="ECO:0000259" key="11">
    <source>
        <dbReference type="PROSITE" id="PS50263"/>
    </source>
</evidence>
<dbReference type="CDD" id="cd07572">
    <property type="entry name" value="nit"/>
    <property type="match status" value="1"/>
</dbReference>